<organism evidence="2">
    <name type="scientific">Gaeavirus sp</name>
    <dbReference type="NCBI Taxonomy" id="2487767"/>
    <lineage>
        <taxon>Viruses</taxon>
        <taxon>Varidnaviria</taxon>
        <taxon>Bamfordvirae</taxon>
        <taxon>Nucleocytoviricota</taxon>
        <taxon>Megaviricetes</taxon>
        <taxon>Imitervirales</taxon>
        <taxon>Mimiviridae</taxon>
        <taxon>Klosneuvirinae</taxon>
    </lineage>
</organism>
<dbReference type="EMBL" id="MK072227">
    <property type="protein sequence ID" value="AYV80308.1"/>
    <property type="molecule type" value="Genomic_DNA"/>
</dbReference>
<protein>
    <submittedName>
        <fullName evidence="2">Uncharacterized protein</fullName>
    </submittedName>
</protein>
<proteinExistence type="predicted"/>
<reference evidence="2" key="1">
    <citation type="submission" date="2018-10" db="EMBL/GenBank/DDBJ databases">
        <title>Hidden diversity of soil giant viruses.</title>
        <authorList>
            <person name="Schulz F."/>
            <person name="Alteio L."/>
            <person name="Goudeau D."/>
            <person name="Ryan E.M."/>
            <person name="Malmstrom R.R."/>
            <person name="Blanchard J."/>
            <person name="Woyke T."/>
        </authorList>
    </citation>
    <scope>NUCLEOTIDE SEQUENCE</scope>
    <source>
        <strain evidence="2">GAV1</strain>
    </source>
</reference>
<sequence>MSTPEDRLRQNMHRVYDKDRRDKHRDERRDDYIGFGSSSTVFGLAPTGTLVPSASPFEPYHLLVPSPIPTSRRPTARSRSYGMFEPTAPPYGSSSMYVDSDHVPAALAARGVAPCYRPASGTYARSPYPETFTYPLGYGMSYTPASVSYTPASISYGLTPPIRYRCKVPSCLENHEHHLCHSCQDYDSTHMQHDCPRKRYF</sequence>
<evidence type="ECO:0000256" key="1">
    <source>
        <dbReference type="SAM" id="MobiDB-lite"/>
    </source>
</evidence>
<feature type="region of interest" description="Disordered" evidence="1">
    <location>
        <begin position="1"/>
        <end position="30"/>
    </location>
</feature>
<accession>A0A3G4ZZH3</accession>
<name>A0A3G4ZZH3_9VIRU</name>
<gene>
    <name evidence="2" type="ORF">Gaeavirus29_2</name>
</gene>
<evidence type="ECO:0000313" key="2">
    <source>
        <dbReference type="EMBL" id="AYV80308.1"/>
    </source>
</evidence>